<keyword evidence="6 12" id="KW-0347">Helicase</keyword>
<dbReference type="InterPro" id="IPR016136">
    <property type="entry name" value="DNA_helicase_N/primase_C"/>
</dbReference>
<evidence type="ECO:0000256" key="12">
    <source>
        <dbReference type="RuleBase" id="RU362085"/>
    </source>
</evidence>
<comment type="function">
    <text evidence="12">The main replicative DNA helicase, it participates in initiation and elongation during chromosome replication. Travels ahead of the DNA replisome, separating dsDNA into templates for DNA synthesis. A processive ATP-dependent 5'-3' DNA helicase it has DNA-dependent ATPase activity.</text>
</comment>
<dbReference type="InterPro" id="IPR007693">
    <property type="entry name" value="DNA_helicase_DnaB-like_N"/>
</dbReference>
<dbReference type="PROSITE" id="PS51199">
    <property type="entry name" value="SF4_HELICASE"/>
    <property type="match status" value="1"/>
</dbReference>
<keyword evidence="2 12" id="KW-0639">Primosome</keyword>
<gene>
    <name evidence="14" type="primary">dnaB</name>
    <name evidence="14" type="ORF">EPJ79_00855</name>
</gene>
<evidence type="ECO:0000313" key="15">
    <source>
        <dbReference type="Proteomes" id="UP000324638"/>
    </source>
</evidence>
<evidence type="ECO:0000256" key="1">
    <source>
        <dbReference type="ARBA" id="ARBA00008428"/>
    </source>
</evidence>
<organism evidence="14 15">
    <name type="scientific">Brachyspira aalborgi</name>
    <dbReference type="NCBI Taxonomy" id="29522"/>
    <lineage>
        <taxon>Bacteria</taxon>
        <taxon>Pseudomonadati</taxon>
        <taxon>Spirochaetota</taxon>
        <taxon>Spirochaetia</taxon>
        <taxon>Brachyspirales</taxon>
        <taxon>Brachyspiraceae</taxon>
        <taxon>Brachyspira</taxon>
    </lineage>
</organism>
<dbReference type="Proteomes" id="UP000324638">
    <property type="component" value="Unassembled WGS sequence"/>
</dbReference>
<dbReference type="Pfam" id="PF03796">
    <property type="entry name" value="DnaB_C"/>
    <property type="match status" value="1"/>
</dbReference>
<dbReference type="NCBIfam" id="TIGR00665">
    <property type="entry name" value="DnaB"/>
    <property type="match status" value="1"/>
</dbReference>
<dbReference type="GO" id="GO:0006269">
    <property type="term" value="P:DNA replication, synthesis of primer"/>
    <property type="evidence" value="ECO:0007669"/>
    <property type="project" value="UniProtKB-UniRule"/>
</dbReference>
<dbReference type="SUPFAM" id="SSF52540">
    <property type="entry name" value="P-loop containing nucleoside triphosphate hydrolases"/>
    <property type="match status" value="1"/>
</dbReference>
<dbReference type="PANTHER" id="PTHR30153">
    <property type="entry name" value="REPLICATIVE DNA HELICASE DNAB"/>
    <property type="match status" value="1"/>
</dbReference>
<evidence type="ECO:0000259" key="13">
    <source>
        <dbReference type="PROSITE" id="PS51199"/>
    </source>
</evidence>
<evidence type="ECO:0000256" key="11">
    <source>
        <dbReference type="NCBIfam" id="TIGR00665"/>
    </source>
</evidence>
<dbReference type="Gene3D" id="1.10.860.10">
    <property type="entry name" value="DNAb Helicase, Chain A"/>
    <property type="match status" value="1"/>
</dbReference>
<dbReference type="InterPro" id="IPR007692">
    <property type="entry name" value="DNA_helicase_DnaB"/>
</dbReference>
<dbReference type="GO" id="GO:0043139">
    <property type="term" value="F:5'-3' DNA helicase activity"/>
    <property type="evidence" value="ECO:0007669"/>
    <property type="project" value="UniProtKB-EC"/>
</dbReference>
<evidence type="ECO:0000256" key="5">
    <source>
        <dbReference type="ARBA" id="ARBA00022801"/>
    </source>
</evidence>
<evidence type="ECO:0000256" key="4">
    <source>
        <dbReference type="ARBA" id="ARBA00022741"/>
    </source>
</evidence>
<keyword evidence="5 12" id="KW-0378">Hydrolase</keyword>
<sequence>MNSMPYSIEAEESLLGAMLQNNQAISIALSKINSKDFYNERNKILYESIIELHNRLGNKEDVNGELVLRYLKENGLFEKVFQNDEAYLMKIIDGTPFYQNAKYYSEVIAEKSLLRDLIFASQDIQKSAYEAKDSETKEVADFAEKKIFEVTQRRLDNDFIHIKDLLLEALNTIESRKKHKSSVTGIPSGFLGLDRVTHGFQPSDLIILAARPSVGKTSFALNIVEHVMTNIESMNFGIGFFSLEMSRMQLIERLISSKARINLSRVRSGDLEMQEWAKLGQAFNSLSQSNLLIDDSSQLTIMEIRGKARQMKHRFAEMSKEKKDGKNIDLKLIVIDYLQLIHSSAQTRRNGTREQEIADISRGLKALAKELNIPVIALAQLSRAVEQRQDKPRLSDLRESGSIEQDADLVMFLHRQKPNRDEEEVIDERNNQVEVILAKHRNGSIIDGLPLNFIAEQTRFENIYNNADNIE</sequence>
<dbReference type="GO" id="GO:1990077">
    <property type="term" value="C:primosome complex"/>
    <property type="evidence" value="ECO:0007669"/>
    <property type="project" value="UniProtKB-UniRule"/>
</dbReference>
<dbReference type="InterPro" id="IPR007694">
    <property type="entry name" value="DNA_helicase_DnaB-like_C"/>
</dbReference>
<evidence type="ECO:0000313" key="14">
    <source>
        <dbReference type="EMBL" id="TXJ19739.1"/>
    </source>
</evidence>
<dbReference type="PANTHER" id="PTHR30153:SF2">
    <property type="entry name" value="REPLICATIVE DNA HELICASE"/>
    <property type="match status" value="1"/>
</dbReference>
<protein>
    <recommendedName>
        <fullName evidence="11 12">Replicative DNA helicase</fullName>
        <ecNumber evidence="11 12">5.6.2.3</ecNumber>
    </recommendedName>
</protein>
<dbReference type="GO" id="GO:0005524">
    <property type="term" value="F:ATP binding"/>
    <property type="evidence" value="ECO:0007669"/>
    <property type="project" value="UniProtKB-UniRule"/>
</dbReference>
<evidence type="ECO:0000256" key="7">
    <source>
        <dbReference type="ARBA" id="ARBA00022840"/>
    </source>
</evidence>
<evidence type="ECO:0000256" key="6">
    <source>
        <dbReference type="ARBA" id="ARBA00022806"/>
    </source>
</evidence>
<keyword evidence="4 12" id="KW-0547">Nucleotide-binding</keyword>
<dbReference type="InterPro" id="IPR027417">
    <property type="entry name" value="P-loop_NTPase"/>
</dbReference>
<dbReference type="Pfam" id="PF00772">
    <property type="entry name" value="DnaB"/>
    <property type="match status" value="1"/>
</dbReference>
<dbReference type="EC" id="5.6.2.3" evidence="11 12"/>
<dbReference type="SUPFAM" id="SSF48024">
    <property type="entry name" value="N-terminal domain of DnaB helicase"/>
    <property type="match status" value="1"/>
</dbReference>
<dbReference type="AlphaFoldDB" id="A0A5C8D2N3"/>
<comment type="catalytic activity">
    <reaction evidence="10 12">
        <text>ATP + H2O = ADP + phosphate + H(+)</text>
        <dbReference type="Rhea" id="RHEA:13065"/>
        <dbReference type="ChEBI" id="CHEBI:15377"/>
        <dbReference type="ChEBI" id="CHEBI:15378"/>
        <dbReference type="ChEBI" id="CHEBI:30616"/>
        <dbReference type="ChEBI" id="CHEBI:43474"/>
        <dbReference type="ChEBI" id="CHEBI:456216"/>
        <dbReference type="EC" id="5.6.2.3"/>
    </reaction>
</comment>
<accession>A0A5C8D2N3</accession>
<comment type="similarity">
    <text evidence="1 12">Belongs to the helicase family. DnaB subfamily.</text>
</comment>
<dbReference type="EMBL" id="SAXU01000001">
    <property type="protein sequence ID" value="TXJ19739.1"/>
    <property type="molecule type" value="Genomic_DNA"/>
</dbReference>
<dbReference type="RefSeq" id="WP_147738084.1">
    <property type="nucleotide sequence ID" value="NZ_SAXU01000001.1"/>
</dbReference>
<evidence type="ECO:0000256" key="2">
    <source>
        <dbReference type="ARBA" id="ARBA00022515"/>
    </source>
</evidence>
<keyword evidence="3 12" id="KW-0235">DNA replication</keyword>
<evidence type="ECO:0000256" key="10">
    <source>
        <dbReference type="ARBA" id="ARBA00048954"/>
    </source>
</evidence>
<feature type="domain" description="SF4 helicase" evidence="13">
    <location>
        <begin position="179"/>
        <end position="467"/>
    </location>
</feature>
<dbReference type="GO" id="GO:0016887">
    <property type="term" value="F:ATP hydrolysis activity"/>
    <property type="evidence" value="ECO:0007669"/>
    <property type="project" value="RHEA"/>
</dbReference>
<keyword evidence="7 12" id="KW-0067">ATP-binding</keyword>
<evidence type="ECO:0000256" key="9">
    <source>
        <dbReference type="ARBA" id="ARBA00023235"/>
    </source>
</evidence>
<dbReference type="Gene3D" id="3.40.50.300">
    <property type="entry name" value="P-loop containing nucleotide triphosphate hydrolases"/>
    <property type="match status" value="1"/>
</dbReference>
<dbReference type="GO" id="GO:0005829">
    <property type="term" value="C:cytosol"/>
    <property type="evidence" value="ECO:0007669"/>
    <property type="project" value="TreeGrafter"/>
</dbReference>
<proteinExistence type="inferred from homology"/>
<evidence type="ECO:0000256" key="8">
    <source>
        <dbReference type="ARBA" id="ARBA00023125"/>
    </source>
</evidence>
<dbReference type="GO" id="GO:0003677">
    <property type="term" value="F:DNA binding"/>
    <property type="evidence" value="ECO:0007669"/>
    <property type="project" value="UniProtKB-UniRule"/>
</dbReference>
<evidence type="ECO:0000256" key="3">
    <source>
        <dbReference type="ARBA" id="ARBA00022705"/>
    </source>
</evidence>
<comment type="caution">
    <text evidence="14">The sequence shown here is derived from an EMBL/GenBank/DDBJ whole genome shotgun (WGS) entry which is preliminary data.</text>
</comment>
<name>A0A5C8D2N3_9SPIR</name>
<reference evidence="14 15" key="1">
    <citation type="journal article" date="1992" name="Lakartidningen">
        <title>[Penicillin V and not amoxicillin is the first choice preparation in acute otitis].</title>
        <authorList>
            <person name="Kamme C."/>
            <person name="Lundgren K."/>
            <person name="Prellner K."/>
        </authorList>
    </citation>
    <scope>NUCLEOTIDE SEQUENCE [LARGE SCALE GENOMIC DNA]</scope>
    <source>
        <strain evidence="14 15">513A</strain>
    </source>
</reference>
<dbReference type="CDD" id="cd00984">
    <property type="entry name" value="DnaB_C"/>
    <property type="match status" value="1"/>
</dbReference>
<keyword evidence="8 12" id="KW-0238">DNA-binding</keyword>
<dbReference type="InterPro" id="IPR036185">
    <property type="entry name" value="DNA_heli_DnaB-like_N_sf"/>
</dbReference>
<keyword evidence="9" id="KW-0413">Isomerase</keyword>